<dbReference type="SUPFAM" id="SSF53474">
    <property type="entry name" value="alpha/beta-Hydrolases"/>
    <property type="match status" value="1"/>
</dbReference>
<dbReference type="EMBL" id="REGN01011477">
    <property type="protein sequence ID" value="RMZ97328.1"/>
    <property type="molecule type" value="Genomic_DNA"/>
</dbReference>
<feature type="active site" evidence="6">
    <location>
        <position position="196"/>
    </location>
</feature>
<proteinExistence type="inferred from homology"/>
<name>A0A3M7PE76_BRAPC</name>
<dbReference type="GO" id="GO:0051723">
    <property type="term" value="F:protein methylesterase activity"/>
    <property type="evidence" value="ECO:0007669"/>
    <property type="project" value="UniProtKB-EC"/>
</dbReference>
<comment type="function">
    <text evidence="5">Demethylates proteins that have been reversibly carboxymethylated.</text>
</comment>
<dbReference type="Gene3D" id="3.40.50.1820">
    <property type="entry name" value="alpha/beta hydrolase"/>
    <property type="match status" value="1"/>
</dbReference>
<feature type="active site" evidence="6">
    <location>
        <position position="171"/>
    </location>
</feature>
<comment type="caution">
    <text evidence="9">The sequence shown here is derived from an EMBL/GenBank/DDBJ whole genome shotgun (WGS) entry which is preliminary data.</text>
</comment>
<evidence type="ECO:0000313" key="10">
    <source>
        <dbReference type="Proteomes" id="UP000276133"/>
    </source>
</evidence>
<dbReference type="EC" id="3.1.1.-" evidence="5"/>
<dbReference type="STRING" id="10195.A0A3M7PE76"/>
<dbReference type="PIRSF" id="PIRSF022950">
    <property type="entry name" value="PPase_methylesterase_euk"/>
    <property type="match status" value="1"/>
</dbReference>
<dbReference type="InterPro" id="IPR016812">
    <property type="entry name" value="PPase_methylesterase_euk"/>
</dbReference>
<comment type="similarity">
    <text evidence="1 5">Belongs to the AB hydrolase superfamily.</text>
</comment>
<evidence type="ECO:0000256" key="5">
    <source>
        <dbReference type="PIRNR" id="PIRNR022950"/>
    </source>
</evidence>
<keyword evidence="2 5" id="KW-0719">Serine esterase</keyword>
<dbReference type="OrthoDB" id="194865at2759"/>
<dbReference type="PANTHER" id="PTHR14189:SF0">
    <property type="entry name" value="PROTEIN PHOSPHATASE METHYLESTERASE 1"/>
    <property type="match status" value="1"/>
</dbReference>
<gene>
    <name evidence="9" type="ORF">BpHYR1_002865</name>
</gene>
<dbReference type="InterPro" id="IPR029058">
    <property type="entry name" value="AB_hydrolase_fold"/>
</dbReference>
<feature type="domain" description="AB hydrolase-1" evidence="8">
    <location>
        <begin position="94"/>
        <end position="388"/>
    </location>
</feature>
<comment type="catalytic activity">
    <reaction evidence="4">
        <text>[phosphatase 2A protein]-C-terminal L-leucine methyl ester + H2O = [phosphatase 2A protein]-C-terminal L-leucine + methanol + H(+)</text>
        <dbReference type="Rhea" id="RHEA:48548"/>
        <dbReference type="Rhea" id="RHEA-COMP:12134"/>
        <dbReference type="Rhea" id="RHEA-COMP:12135"/>
        <dbReference type="ChEBI" id="CHEBI:15377"/>
        <dbReference type="ChEBI" id="CHEBI:15378"/>
        <dbReference type="ChEBI" id="CHEBI:17790"/>
        <dbReference type="ChEBI" id="CHEBI:90516"/>
        <dbReference type="ChEBI" id="CHEBI:90517"/>
        <dbReference type="EC" id="3.1.1.89"/>
    </reaction>
</comment>
<feature type="active site" evidence="6">
    <location>
        <position position="375"/>
    </location>
</feature>
<dbReference type="Proteomes" id="UP000276133">
    <property type="component" value="Unassembled WGS sequence"/>
</dbReference>
<reference evidence="9 10" key="1">
    <citation type="journal article" date="2018" name="Sci. Rep.">
        <title>Genomic signatures of local adaptation to the degree of environmental predictability in rotifers.</title>
        <authorList>
            <person name="Franch-Gras L."/>
            <person name="Hahn C."/>
            <person name="Garcia-Roger E.M."/>
            <person name="Carmona M.J."/>
            <person name="Serra M."/>
            <person name="Gomez A."/>
        </authorList>
    </citation>
    <scope>NUCLEOTIDE SEQUENCE [LARGE SCALE GENOMIC DNA]</scope>
    <source>
        <strain evidence="9">HYR1</strain>
    </source>
</reference>
<sequence length="412" mass="46163">MVNGHDKPLMKPCPQLQLNACQMSHLHKKVITSSPGMGGLPPRAPHDHSRRVKNKRDYTPVPWTNYFDRSENVQTNQGKNRFRVYIKGSSGPVVFFLHGGGFSGLTWSLLSATLTGQVECQCYSLDIRGHGDTHTEDDEDLSIDTMARDVKEVIETIWKEDCPPIMLVGHSMGGALAVHVSHLEFVKNLAALVVIDVVEGSAMEALSGMQTFLQGRPKFFSSVQQAIEYNVRIGAIRNAESARVSIVGQLKKVDNASQPTQTDVLVGNQSHEVMNTEILEEDEDGENNAEQSEPEAHVFSKPESVRLPERYEWRIDLTRTEKFWKDWFKGLSCMFLNVHVPKLLLLAGVDRLDKDLMVGQMQGKFQMQILPLCGHAVHEDAPEDVADALANFMLRHKLTNALEWIKPARLTC</sequence>
<evidence type="ECO:0000256" key="2">
    <source>
        <dbReference type="ARBA" id="ARBA00022487"/>
    </source>
</evidence>
<evidence type="ECO:0000313" key="9">
    <source>
        <dbReference type="EMBL" id="RMZ97328.1"/>
    </source>
</evidence>
<keyword evidence="3 5" id="KW-0378">Hydrolase</keyword>
<keyword evidence="10" id="KW-1185">Reference proteome</keyword>
<feature type="region of interest" description="Disordered" evidence="7">
    <location>
        <begin position="32"/>
        <end position="55"/>
    </location>
</feature>
<evidence type="ECO:0000256" key="3">
    <source>
        <dbReference type="ARBA" id="ARBA00022801"/>
    </source>
</evidence>
<evidence type="ECO:0000256" key="6">
    <source>
        <dbReference type="PIRSR" id="PIRSR022950-1"/>
    </source>
</evidence>
<evidence type="ECO:0000256" key="7">
    <source>
        <dbReference type="SAM" id="MobiDB-lite"/>
    </source>
</evidence>
<accession>A0A3M7PE76</accession>
<feature type="region of interest" description="Disordered" evidence="7">
    <location>
        <begin position="280"/>
        <end position="301"/>
    </location>
</feature>
<dbReference type="AlphaFoldDB" id="A0A3M7PE76"/>
<dbReference type="PANTHER" id="PTHR14189">
    <property type="entry name" value="PROTEIN PHOSPHATASE METHYLESTERASE-1 RELATED"/>
    <property type="match status" value="1"/>
</dbReference>
<evidence type="ECO:0000256" key="4">
    <source>
        <dbReference type="ARBA" id="ARBA00049203"/>
    </source>
</evidence>
<evidence type="ECO:0000256" key="1">
    <source>
        <dbReference type="ARBA" id="ARBA00008645"/>
    </source>
</evidence>
<evidence type="ECO:0000259" key="8">
    <source>
        <dbReference type="Pfam" id="PF12697"/>
    </source>
</evidence>
<organism evidence="9 10">
    <name type="scientific">Brachionus plicatilis</name>
    <name type="common">Marine rotifer</name>
    <name type="synonym">Brachionus muelleri</name>
    <dbReference type="NCBI Taxonomy" id="10195"/>
    <lineage>
        <taxon>Eukaryota</taxon>
        <taxon>Metazoa</taxon>
        <taxon>Spiralia</taxon>
        <taxon>Gnathifera</taxon>
        <taxon>Rotifera</taxon>
        <taxon>Eurotatoria</taxon>
        <taxon>Monogononta</taxon>
        <taxon>Pseudotrocha</taxon>
        <taxon>Ploima</taxon>
        <taxon>Brachionidae</taxon>
        <taxon>Brachionus</taxon>
    </lineage>
</organism>
<protein>
    <recommendedName>
        <fullName evidence="5">Protein phosphatase methylesterase 1</fullName>
        <shortName evidence="5">PME-1</shortName>
        <ecNumber evidence="5">3.1.1.-</ecNumber>
    </recommendedName>
</protein>
<dbReference type="InterPro" id="IPR000073">
    <property type="entry name" value="AB_hydrolase_1"/>
</dbReference>
<dbReference type="Pfam" id="PF12697">
    <property type="entry name" value="Abhydrolase_6"/>
    <property type="match status" value="1"/>
</dbReference>